<reference evidence="3 4" key="1">
    <citation type="journal article" date="2021" name="Genome Biol. Evol.">
        <title>The evolution of interdependence in a four-way mealybug symbiosis.</title>
        <authorList>
            <person name="Garber A.I."/>
            <person name="Kupper M."/>
            <person name="Laetsch D.R."/>
            <person name="Weldon S.R."/>
            <person name="Ladinsky M.S."/>
            <person name="Bjorkman P.J."/>
            <person name="McCutcheon J.P."/>
        </authorList>
    </citation>
    <scope>NUCLEOTIDE SEQUENCE [LARGE SCALE GENOMIC DNA]</scope>
    <source>
        <strain evidence="3">SOD</strain>
    </source>
</reference>
<proteinExistence type="predicted"/>
<organism evidence="3 4">
    <name type="scientific">Candidatus Sodalis endolongispinus</name>
    <dbReference type="NCBI Taxonomy" id="2812662"/>
    <lineage>
        <taxon>Bacteria</taxon>
        <taxon>Pseudomonadati</taxon>
        <taxon>Pseudomonadota</taxon>
        <taxon>Gammaproteobacteria</taxon>
        <taxon>Enterobacterales</taxon>
        <taxon>Bruguierivoracaceae</taxon>
        <taxon>Sodalis</taxon>
    </lineage>
</organism>
<feature type="domain" description="SAF" evidence="2">
    <location>
        <begin position="43"/>
        <end position="104"/>
    </location>
</feature>
<protein>
    <recommendedName>
        <fullName evidence="2">SAF domain-containing protein</fullName>
    </recommendedName>
</protein>
<evidence type="ECO:0000256" key="1">
    <source>
        <dbReference type="SAM" id="Phobius"/>
    </source>
</evidence>
<dbReference type="Proteomes" id="UP000811282">
    <property type="component" value="Unassembled WGS sequence"/>
</dbReference>
<dbReference type="EMBL" id="JAFJYC010000003">
    <property type="protein sequence ID" value="MBT9433439.1"/>
    <property type="molecule type" value="Genomic_DNA"/>
</dbReference>
<keyword evidence="1" id="KW-0472">Membrane</keyword>
<keyword evidence="4" id="KW-1185">Reference proteome</keyword>
<accession>A0ABS5YGE3</accession>
<dbReference type="Pfam" id="PF08666">
    <property type="entry name" value="SAF"/>
    <property type="match status" value="1"/>
</dbReference>
<dbReference type="InterPro" id="IPR013974">
    <property type="entry name" value="SAF"/>
</dbReference>
<evidence type="ECO:0000313" key="3">
    <source>
        <dbReference type="EMBL" id="MBT9433439.1"/>
    </source>
</evidence>
<dbReference type="RefSeq" id="WP_215671327.1">
    <property type="nucleotide sequence ID" value="NZ_JAFJYC010000003.1"/>
</dbReference>
<feature type="transmembrane region" description="Helical" evidence="1">
    <location>
        <begin position="6"/>
        <end position="25"/>
    </location>
</feature>
<sequence length="227" mass="25595">MSYRWLFILSIVVTAVGFVGIFLQLQQPDETKEGNQITILAEVAIKDLKPNDLLTDQDYTLQYIDTNKSDNDKRDISKINNENIAGFRLKEQIAKGDHFTMAVLEQPVSRIVAGHHQLPSGVLYHFSISKKDEYLLTSVTNGDTLSIYIKLTEVRRQNHTALNNEDSDSHGVNENKDQVIYRLFKNVPVVNIERRPSKEMAGADNDNLLGSVALKLTIAQLAEIKLT</sequence>
<comment type="caution">
    <text evidence="3">The sequence shown here is derived from an EMBL/GenBank/DDBJ whole genome shotgun (WGS) entry which is preliminary data.</text>
</comment>
<name>A0ABS5YGE3_9GAMM</name>
<keyword evidence="1" id="KW-0812">Transmembrane</keyword>
<evidence type="ECO:0000259" key="2">
    <source>
        <dbReference type="Pfam" id="PF08666"/>
    </source>
</evidence>
<evidence type="ECO:0000313" key="4">
    <source>
        <dbReference type="Proteomes" id="UP000811282"/>
    </source>
</evidence>
<gene>
    <name evidence="3" type="ORF">JZM24_17505</name>
</gene>
<keyword evidence="1" id="KW-1133">Transmembrane helix</keyword>